<proteinExistence type="predicted"/>
<protein>
    <submittedName>
        <fullName evidence="1">Uncharacterized protein</fullName>
    </submittedName>
</protein>
<sequence>MGPNATCPNSLPDRWAGEGENRPAEIFAAGTAACLSLRARQRSLCALFLFIDGYNDTSMRPRLVEKPTDRRAPKTLLWRARALHFESQIRCGLRFRRTDHCKMCIRLCVVLSVGSQLQRTSTDKDRHVHSHN</sequence>
<accession>A0A4C1VMK4</accession>
<dbReference type="EMBL" id="BGZK01000373">
    <property type="protein sequence ID" value="GBP39923.1"/>
    <property type="molecule type" value="Genomic_DNA"/>
</dbReference>
<reference evidence="1 2" key="1">
    <citation type="journal article" date="2019" name="Commun. Biol.">
        <title>The bagworm genome reveals a unique fibroin gene that provides high tensile strength.</title>
        <authorList>
            <person name="Kono N."/>
            <person name="Nakamura H."/>
            <person name="Ohtoshi R."/>
            <person name="Tomita M."/>
            <person name="Numata K."/>
            <person name="Arakawa K."/>
        </authorList>
    </citation>
    <scope>NUCLEOTIDE SEQUENCE [LARGE SCALE GENOMIC DNA]</scope>
</reference>
<dbReference type="AlphaFoldDB" id="A0A4C1VMK4"/>
<name>A0A4C1VMK4_EUMVA</name>
<evidence type="ECO:0000313" key="2">
    <source>
        <dbReference type="Proteomes" id="UP000299102"/>
    </source>
</evidence>
<gene>
    <name evidence="1" type="ORF">EVAR_83060_1</name>
</gene>
<keyword evidence="2" id="KW-1185">Reference proteome</keyword>
<comment type="caution">
    <text evidence="1">The sequence shown here is derived from an EMBL/GenBank/DDBJ whole genome shotgun (WGS) entry which is preliminary data.</text>
</comment>
<organism evidence="1 2">
    <name type="scientific">Eumeta variegata</name>
    <name type="common">Bagworm moth</name>
    <name type="synonym">Eumeta japonica</name>
    <dbReference type="NCBI Taxonomy" id="151549"/>
    <lineage>
        <taxon>Eukaryota</taxon>
        <taxon>Metazoa</taxon>
        <taxon>Ecdysozoa</taxon>
        <taxon>Arthropoda</taxon>
        <taxon>Hexapoda</taxon>
        <taxon>Insecta</taxon>
        <taxon>Pterygota</taxon>
        <taxon>Neoptera</taxon>
        <taxon>Endopterygota</taxon>
        <taxon>Lepidoptera</taxon>
        <taxon>Glossata</taxon>
        <taxon>Ditrysia</taxon>
        <taxon>Tineoidea</taxon>
        <taxon>Psychidae</taxon>
        <taxon>Oiketicinae</taxon>
        <taxon>Eumeta</taxon>
    </lineage>
</organism>
<dbReference type="Proteomes" id="UP000299102">
    <property type="component" value="Unassembled WGS sequence"/>
</dbReference>
<evidence type="ECO:0000313" key="1">
    <source>
        <dbReference type="EMBL" id="GBP39923.1"/>
    </source>
</evidence>